<feature type="compositionally biased region" description="Polar residues" evidence="1">
    <location>
        <begin position="1120"/>
        <end position="1135"/>
    </location>
</feature>
<evidence type="ECO:0000256" key="1">
    <source>
        <dbReference type="SAM" id="MobiDB-lite"/>
    </source>
</evidence>
<evidence type="ECO:0000313" key="3">
    <source>
        <dbReference type="Proteomes" id="UP000278143"/>
    </source>
</evidence>
<organism evidence="2 3">
    <name type="scientific">Syncephalis pseudoplumigaleata</name>
    <dbReference type="NCBI Taxonomy" id="1712513"/>
    <lineage>
        <taxon>Eukaryota</taxon>
        <taxon>Fungi</taxon>
        <taxon>Fungi incertae sedis</taxon>
        <taxon>Zoopagomycota</taxon>
        <taxon>Zoopagomycotina</taxon>
        <taxon>Zoopagomycetes</taxon>
        <taxon>Zoopagales</taxon>
        <taxon>Piptocephalidaceae</taxon>
        <taxon>Syncephalis</taxon>
    </lineage>
</organism>
<feature type="compositionally biased region" description="Low complexity" evidence="1">
    <location>
        <begin position="725"/>
        <end position="752"/>
    </location>
</feature>
<feature type="compositionally biased region" description="Basic and acidic residues" evidence="1">
    <location>
        <begin position="693"/>
        <end position="724"/>
    </location>
</feature>
<accession>A0A4P9YZ16</accession>
<feature type="compositionally biased region" description="Low complexity" evidence="1">
    <location>
        <begin position="1105"/>
        <end position="1119"/>
    </location>
</feature>
<feature type="compositionally biased region" description="Low complexity" evidence="1">
    <location>
        <begin position="816"/>
        <end position="829"/>
    </location>
</feature>
<feature type="region of interest" description="Disordered" evidence="1">
    <location>
        <begin position="1039"/>
        <end position="1154"/>
    </location>
</feature>
<reference evidence="3" key="1">
    <citation type="journal article" date="2018" name="Nat. Microbiol.">
        <title>Leveraging single-cell genomics to expand the fungal tree of life.</title>
        <authorList>
            <person name="Ahrendt S.R."/>
            <person name="Quandt C.A."/>
            <person name="Ciobanu D."/>
            <person name="Clum A."/>
            <person name="Salamov A."/>
            <person name="Andreopoulos B."/>
            <person name="Cheng J.F."/>
            <person name="Woyke T."/>
            <person name="Pelin A."/>
            <person name="Henrissat B."/>
            <person name="Reynolds N.K."/>
            <person name="Benny G.L."/>
            <person name="Smith M.E."/>
            <person name="James T.Y."/>
            <person name="Grigoriev I.V."/>
        </authorList>
    </citation>
    <scope>NUCLEOTIDE SEQUENCE [LARGE SCALE GENOMIC DNA]</scope>
    <source>
        <strain evidence="3">Benny S71-1</strain>
    </source>
</reference>
<sequence>MATQSLQQPVPQHASRYRASFIAPTPLRPDSMLRTHPTEQELRQFLQQLMAEADGHQLVALGVDRILALAGWEFVLSCCRMVDHVGRDFCRRAIIGAVGNALLAKRPISLLDTKRHSMFIEAPADTGLAVPTHFMRISSVAGFTERDIHLNGVAINFAIGAYPSTPSADVTQRLMDALIILERRLITEQVVDRPSWPSIGAEQMITIAQYVSDDSFHEVFGQESRITLRDAQIFGVTSQEAANYTGALHFFGNFRRPLEGRLNRDALDAEDYIRVLIVDPAFSLRFACAEAESSTDLPLGLLNLWRDEAWCPSGITFLHDSKKQEPAEKSLDYARMADGPDHWYRPVVRIERRVTGELLTFVVGCSRGSASREDVVTKLYTAAYLALKQQELWLGRRAYKKAEQTPYVYAYLVDRTRIEFFYLTGSRQGRTEMVDYTFDHIHTIDIAASGNCVRANTSYNGLNVGDEQACGQQSSFSMTAVLQACSVFTTMAAYVYERVHTMENGTRGRIYDNFRAEVDKCALLPELEIGRVVHADQLARAHARAAEAKSSMVPPSHEEAKTEAVSAATQTSDAAVSVSMDEAAASRTNACSPRDKLKEKRQKYMSSFASFNSLTLEAMQRKEILSDTASRLSSARGNRKSIVSSRKSIVTIASSKLDGNIEAGGEQEHSLASDNERRQRVLEGMDRLMFAGKKSDTEPSQKKAAASDEKPSTSEEKQETKQEMKQAAAPSIVADTAAIAAAGQADAKTKPAVSDAPSTQPARDSLALPAGTDRQMKMGRRSGIYGKEGLTGSSAPRASLATEAKEVASDAPARQADAPASESPAALSPRPLPIFKNIRDVRQSEHVQVATKPVLRDQILLANARRANVQSAVLPDSAAEDDSTPLATYAIRNRSATANQPVSNEQEAASATTRLGAANTASASSFRHASFAGVGAVNAPPTTKTRASASPLDVFVFPAPPPPLTSAQRKSIIEGADPRVVLGRPAARPTVPSQSSAAVRASTPILHSPMPTHSAVRASGHALRQCTSVVDQIELPELPGRIPRVKTPQDPVQPGSATSSLSASMSPAPSSAKPVANAASMTPAVQRGPPSARQTSLFAHKKGASSNSSLTSFFNNSNNAKSDTALNSSLGSKNNRMPPVKKAGSFRNLRALFR</sequence>
<evidence type="ECO:0000313" key="2">
    <source>
        <dbReference type="EMBL" id="RKP24822.1"/>
    </source>
</evidence>
<protein>
    <submittedName>
        <fullName evidence="2">Uncharacterized protein</fullName>
    </submittedName>
</protein>
<dbReference type="EMBL" id="KZ990019">
    <property type="protein sequence ID" value="RKP24822.1"/>
    <property type="molecule type" value="Genomic_DNA"/>
</dbReference>
<feature type="compositionally biased region" description="Low complexity" evidence="1">
    <location>
        <begin position="1054"/>
        <end position="1080"/>
    </location>
</feature>
<dbReference type="OrthoDB" id="10520901at2759"/>
<proteinExistence type="predicted"/>
<name>A0A4P9YZ16_9FUNG</name>
<dbReference type="Proteomes" id="UP000278143">
    <property type="component" value="Unassembled WGS sequence"/>
</dbReference>
<gene>
    <name evidence="2" type="ORF">SYNPS1DRAFT_23129</name>
</gene>
<dbReference type="AlphaFoldDB" id="A0A4P9YZ16"/>
<feature type="region of interest" description="Disordered" evidence="1">
    <location>
        <begin position="691"/>
        <end position="831"/>
    </location>
</feature>
<keyword evidence="3" id="KW-1185">Reference proteome</keyword>